<sequence length="93" mass="10430">MFFKPTSGPPVALRQFVIYDNAPRVSGTPESCGARIAAQIEVLSLRPVRNAARMDLVSPRPARIATQIEVLSLRPARNAAWLTLWFRDLRGWN</sequence>
<dbReference type="EMBL" id="JAJFAZ020000006">
    <property type="protein sequence ID" value="KAI5324041.1"/>
    <property type="molecule type" value="Genomic_DNA"/>
</dbReference>
<dbReference type="Proteomes" id="UP001054821">
    <property type="component" value="Chromosome 6"/>
</dbReference>
<name>A0AAD4VGF5_PRUDU</name>
<gene>
    <name evidence="1" type="ORF">L3X38_033114</name>
</gene>
<reference evidence="1 2" key="1">
    <citation type="journal article" date="2022" name="G3 (Bethesda)">
        <title>Whole-genome sequence and methylome profiling of the almond [Prunus dulcis (Mill.) D.A. Webb] cultivar 'Nonpareil'.</title>
        <authorList>
            <person name="D'Amico-Willman K.M."/>
            <person name="Ouma W.Z."/>
            <person name="Meulia T."/>
            <person name="Sideli G.M."/>
            <person name="Gradziel T.M."/>
            <person name="Fresnedo-Ramirez J."/>
        </authorList>
    </citation>
    <scope>NUCLEOTIDE SEQUENCE [LARGE SCALE GENOMIC DNA]</scope>
    <source>
        <strain evidence="1">Clone GOH B32 T37-40</strain>
    </source>
</reference>
<comment type="caution">
    <text evidence="1">The sequence shown here is derived from an EMBL/GenBank/DDBJ whole genome shotgun (WGS) entry which is preliminary data.</text>
</comment>
<keyword evidence="2" id="KW-1185">Reference proteome</keyword>
<evidence type="ECO:0000313" key="1">
    <source>
        <dbReference type="EMBL" id="KAI5324041.1"/>
    </source>
</evidence>
<protein>
    <submittedName>
        <fullName evidence="1">Uncharacterized protein</fullName>
    </submittedName>
</protein>
<accession>A0AAD4VGF5</accession>
<proteinExistence type="predicted"/>
<dbReference type="AlphaFoldDB" id="A0AAD4VGF5"/>
<evidence type="ECO:0000313" key="2">
    <source>
        <dbReference type="Proteomes" id="UP001054821"/>
    </source>
</evidence>
<organism evidence="1 2">
    <name type="scientific">Prunus dulcis</name>
    <name type="common">Almond</name>
    <name type="synonym">Amygdalus dulcis</name>
    <dbReference type="NCBI Taxonomy" id="3755"/>
    <lineage>
        <taxon>Eukaryota</taxon>
        <taxon>Viridiplantae</taxon>
        <taxon>Streptophyta</taxon>
        <taxon>Embryophyta</taxon>
        <taxon>Tracheophyta</taxon>
        <taxon>Spermatophyta</taxon>
        <taxon>Magnoliopsida</taxon>
        <taxon>eudicotyledons</taxon>
        <taxon>Gunneridae</taxon>
        <taxon>Pentapetalae</taxon>
        <taxon>rosids</taxon>
        <taxon>fabids</taxon>
        <taxon>Rosales</taxon>
        <taxon>Rosaceae</taxon>
        <taxon>Amygdaloideae</taxon>
        <taxon>Amygdaleae</taxon>
        <taxon>Prunus</taxon>
    </lineage>
</organism>